<protein>
    <submittedName>
        <fullName evidence="2">Uncharacterized protein</fullName>
    </submittedName>
</protein>
<dbReference type="GO" id="GO:0031146">
    <property type="term" value="P:SCF-dependent proteasomal ubiquitin-dependent protein catabolic process"/>
    <property type="evidence" value="ECO:0007669"/>
    <property type="project" value="TreeGrafter"/>
</dbReference>
<organism evidence="2 3">
    <name type="scientific">Gryllus longicercus</name>
    <dbReference type="NCBI Taxonomy" id="2509291"/>
    <lineage>
        <taxon>Eukaryota</taxon>
        <taxon>Metazoa</taxon>
        <taxon>Ecdysozoa</taxon>
        <taxon>Arthropoda</taxon>
        <taxon>Hexapoda</taxon>
        <taxon>Insecta</taxon>
        <taxon>Pterygota</taxon>
        <taxon>Neoptera</taxon>
        <taxon>Polyneoptera</taxon>
        <taxon>Orthoptera</taxon>
        <taxon>Ensifera</taxon>
        <taxon>Gryllidea</taxon>
        <taxon>Grylloidea</taxon>
        <taxon>Gryllidae</taxon>
        <taxon>Gryllinae</taxon>
        <taxon>Gryllus</taxon>
    </lineage>
</organism>
<dbReference type="AlphaFoldDB" id="A0AAN9Z4Q7"/>
<dbReference type="InterPro" id="IPR032675">
    <property type="entry name" value="LRR_dom_sf"/>
</dbReference>
<name>A0AAN9Z4Q7_9ORTH</name>
<gene>
    <name evidence="2" type="ORF">R5R35_004893</name>
</gene>
<reference evidence="2 3" key="1">
    <citation type="submission" date="2024-03" db="EMBL/GenBank/DDBJ databases">
        <title>The genome assembly and annotation of the cricket Gryllus longicercus Weissman &amp; Gray.</title>
        <authorList>
            <person name="Szrajer S."/>
            <person name="Gray D."/>
            <person name="Ylla G."/>
        </authorList>
    </citation>
    <scope>NUCLEOTIDE SEQUENCE [LARGE SCALE GENOMIC DNA]</scope>
    <source>
        <strain evidence="2">DAG 2021-001</strain>
        <tissue evidence="2">Whole body minus gut</tissue>
    </source>
</reference>
<proteinExistence type="predicted"/>
<comment type="caution">
    <text evidence="2">The sequence shown here is derived from an EMBL/GenBank/DDBJ whole genome shotgun (WGS) entry which is preliminary data.</text>
</comment>
<dbReference type="Gene3D" id="3.80.10.10">
    <property type="entry name" value="Ribonuclease Inhibitor"/>
    <property type="match status" value="2"/>
</dbReference>
<dbReference type="GO" id="GO:0019005">
    <property type="term" value="C:SCF ubiquitin ligase complex"/>
    <property type="evidence" value="ECO:0007669"/>
    <property type="project" value="TreeGrafter"/>
</dbReference>
<evidence type="ECO:0000313" key="3">
    <source>
        <dbReference type="Proteomes" id="UP001378592"/>
    </source>
</evidence>
<evidence type="ECO:0000313" key="2">
    <source>
        <dbReference type="EMBL" id="KAK7862934.1"/>
    </source>
</evidence>
<dbReference type="PANTHER" id="PTHR13318">
    <property type="entry name" value="PARTNER OF PAIRED, ISOFORM B-RELATED"/>
    <property type="match status" value="1"/>
</dbReference>
<keyword evidence="1" id="KW-0732">Signal</keyword>
<feature type="signal peptide" evidence="1">
    <location>
        <begin position="1"/>
        <end position="20"/>
    </location>
</feature>
<keyword evidence="3" id="KW-1185">Reference proteome</keyword>
<dbReference type="Proteomes" id="UP001378592">
    <property type="component" value="Unassembled WGS sequence"/>
</dbReference>
<sequence length="484" mass="54670">MPLYMPVPLLLATSMHAAAGLVINALTLTNTQREILKDDKVKLIFQNYLSNLPVSLKEKLLYYILDLDELEASVRYRALLLILCPQMKSLCPGIFPQTYFTRVAHVICCQGTTLESLDLRGVWLKGNLLGELQNILQSLKNLRDLHIPHMATDAILNTIGQYNTSLQILDIMGECNVTEAGIESLCNSGNSVITHNLQFVLLGNPGGDEVSPSTVSLLIKYLPKLQSLGSYPKVGEAIEYLIQENSDITTNLIHLHDSYTDLNRICILIKTTPMLDSIFIDHPSDGVISHLCEFSHLTKVKFQRFQLNEFFRFINKVGRKLLTMELMFGSGILDFASLSKQCPNLVKFTCYKMDCIRHFDKVEFPYLKNFGVYYSDISPSCVKSVMLASPNMEKLSLGDFLEITDDDIIEIFTTKEFTKLKHIWFANAVYLTSVSVQILIECCPNLVSLGELSGWNMTQTETIIFKEAIETENLALKIIDYFND</sequence>
<dbReference type="SUPFAM" id="SSF52047">
    <property type="entry name" value="RNI-like"/>
    <property type="match status" value="1"/>
</dbReference>
<evidence type="ECO:0000256" key="1">
    <source>
        <dbReference type="SAM" id="SignalP"/>
    </source>
</evidence>
<feature type="chain" id="PRO_5042902525" evidence="1">
    <location>
        <begin position="21"/>
        <end position="484"/>
    </location>
</feature>
<accession>A0AAN9Z4Q7</accession>
<dbReference type="EMBL" id="JAZDUA010000248">
    <property type="protein sequence ID" value="KAK7862934.1"/>
    <property type="molecule type" value="Genomic_DNA"/>
</dbReference>